<dbReference type="Pfam" id="PF01527">
    <property type="entry name" value="HTH_Tnp_1"/>
    <property type="match status" value="1"/>
</dbReference>
<accession>A0A6A4FC68</accession>
<gene>
    <name evidence="1" type="ORF">PR003_g10993</name>
</gene>
<evidence type="ECO:0000313" key="1">
    <source>
        <dbReference type="EMBL" id="KAE9339463.1"/>
    </source>
</evidence>
<organism evidence="1 2">
    <name type="scientific">Phytophthora rubi</name>
    <dbReference type="NCBI Taxonomy" id="129364"/>
    <lineage>
        <taxon>Eukaryota</taxon>
        <taxon>Sar</taxon>
        <taxon>Stramenopiles</taxon>
        <taxon>Oomycota</taxon>
        <taxon>Peronosporomycetes</taxon>
        <taxon>Peronosporales</taxon>
        <taxon>Peronosporaceae</taxon>
        <taxon>Phytophthora</taxon>
    </lineage>
</organism>
<dbReference type="AlphaFoldDB" id="A0A6A4FC68"/>
<dbReference type="EMBL" id="QXFT01000618">
    <property type="protein sequence ID" value="KAE9339463.1"/>
    <property type="molecule type" value="Genomic_DNA"/>
</dbReference>
<dbReference type="InterPro" id="IPR002514">
    <property type="entry name" value="Transposase_8"/>
</dbReference>
<sequence>MVRATYTVRQKLQIVIEATEDKAAVKGTARRHGVLPGQVRRWIKDRDELETAVQVNPRVRSLNKGCPRINAALEEELAAWIIDRRKQELAVTTNQNTIIKTFKSIGYGVPDNAVKPPTASAVERTAVTGATADPVVATEPETDLEGDEEVVLEEDEALHITL</sequence>
<dbReference type="GO" id="GO:0003677">
    <property type="term" value="F:DNA binding"/>
    <property type="evidence" value="ECO:0007669"/>
    <property type="project" value="InterPro"/>
</dbReference>
<evidence type="ECO:0008006" key="3">
    <source>
        <dbReference type="Google" id="ProtNLM"/>
    </source>
</evidence>
<evidence type="ECO:0000313" key="2">
    <source>
        <dbReference type="Proteomes" id="UP000434957"/>
    </source>
</evidence>
<reference evidence="1 2" key="1">
    <citation type="submission" date="2018-08" db="EMBL/GenBank/DDBJ databases">
        <title>Genomic investigation of the strawberry pathogen Phytophthora fragariae indicates pathogenicity is determined by transcriptional variation in three key races.</title>
        <authorList>
            <person name="Adams T.M."/>
            <person name="Armitage A.D."/>
            <person name="Sobczyk M.K."/>
            <person name="Bates H.J."/>
            <person name="Dunwell J.M."/>
            <person name="Nellist C.F."/>
            <person name="Harrison R.J."/>
        </authorList>
    </citation>
    <scope>NUCLEOTIDE SEQUENCE [LARGE SCALE GENOMIC DNA]</scope>
    <source>
        <strain evidence="1 2">SCRP333</strain>
    </source>
</reference>
<comment type="caution">
    <text evidence="1">The sequence shown here is derived from an EMBL/GenBank/DDBJ whole genome shotgun (WGS) entry which is preliminary data.</text>
</comment>
<keyword evidence="2" id="KW-1185">Reference proteome</keyword>
<dbReference type="GO" id="GO:0006313">
    <property type="term" value="P:DNA transposition"/>
    <property type="evidence" value="ECO:0007669"/>
    <property type="project" value="InterPro"/>
</dbReference>
<name>A0A6A4FC68_9STRA</name>
<dbReference type="GO" id="GO:0004803">
    <property type="term" value="F:transposase activity"/>
    <property type="evidence" value="ECO:0007669"/>
    <property type="project" value="InterPro"/>
</dbReference>
<dbReference type="InterPro" id="IPR009057">
    <property type="entry name" value="Homeodomain-like_sf"/>
</dbReference>
<dbReference type="Proteomes" id="UP000434957">
    <property type="component" value="Unassembled WGS sequence"/>
</dbReference>
<dbReference type="SUPFAM" id="SSF46689">
    <property type="entry name" value="Homeodomain-like"/>
    <property type="match status" value="1"/>
</dbReference>
<protein>
    <recommendedName>
        <fullName evidence="3">HTH psq-type domain-containing protein</fullName>
    </recommendedName>
</protein>
<proteinExistence type="predicted"/>